<evidence type="ECO:0000256" key="3">
    <source>
        <dbReference type="ARBA" id="ARBA00022729"/>
    </source>
</evidence>
<dbReference type="InterPro" id="IPR054019">
    <property type="entry name" value="CFP_TSR_C"/>
</dbReference>
<dbReference type="InterPro" id="IPR036383">
    <property type="entry name" value="TSP1_rpt_sf"/>
</dbReference>
<dbReference type="PROSITE" id="PS50092">
    <property type="entry name" value="TSP1"/>
    <property type="match status" value="5"/>
</dbReference>
<protein>
    <submittedName>
        <fullName evidence="7">Properdin</fullName>
    </submittedName>
</protein>
<name>A0A6I9Q7C6_9TELE</name>
<dbReference type="FunFam" id="2.20.100.10:FF:000001">
    <property type="entry name" value="semaphorin-5A isoform X1"/>
    <property type="match status" value="3"/>
</dbReference>
<dbReference type="RefSeq" id="XP_010796115.1">
    <property type="nucleotide sequence ID" value="XM_010797813.1"/>
</dbReference>
<evidence type="ECO:0000256" key="1">
    <source>
        <dbReference type="ARBA" id="ARBA00004613"/>
    </source>
</evidence>
<keyword evidence="2" id="KW-0964">Secreted</keyword>
<evidence type="ECO:0000256" key="2">
    <source>
        <dbReference type="ARBA" id="ARBA00022525"/>
    </source>
</evidence>
<evidence type="ECO:0000256" key="5">
    <source>
        <dbReference type="ARBA" id="ARBA00023157"/>
    </source>
</evidence>
<dbReference type="OrthoDB" id="446173at2759"/>
<dbReference type="PANTHER" id="PTHR22906:SF43">
    <property type="entry name" value="PROPERDIN"/>
    <property type="match status" value="1"/>
</dbReference>
<proteinExistence type="predicted"/>
<dbReference type="SMART" id="SM00209">
    <property type="entry name" value="TSP1"/>
    <property type="match status" value="5"/>
</dbReference>
<dbReference type="Pfam" id="PF22195">
    <property type="entry name" value="TSP1_CFP_C"/>
    <property type="match status" value="1"/>
</dbReference>
<dbReference type="Pfam" id="PF00090">
    <property type="entry name" value="TSP_1"/>
    <property type="match status" value="4"/>
</dbReference>
<keyword evidence="3" id="KW-0732">Signal</keyword>
<dbReference type="PRINTS" id="PR01705">
    <property type="entry name" value="TSP1REPEAT"/>
</dbReference>
<dbReference type="GeneID" id="104968235"/>
<dbReference type="AlphaFoldDB" id="A0A6I9Q7C6"/>
<sequence length="333" mass="35877">KPDVLIGCAVDGGWGAWSQPGPCSVSCGEGLQLSIRTCDSPAPKYGGRFCDGPSAKSIVCQSPCPVDGFWSGWSVWGECSSSCIPEGQSAVRTRHRFCSNPAPSSSPPGNSCSGEDTETSTCTHLPHCSVDGGWGSWSEFSPCPVTCGVGLQLSVRRCDSPAPKHGGQPCAGGGSRTSVCNTNEHCPVDGLWSQWSQWAPCRDPFRGKDIRCLHIGGSQSRERSCLHRAHNGSICSGEALTETRVCYDVDKCYMKGTWDGWEQWSLCSPPCGGKPQRFRRRFCKPDYSDYRPTIGRQKAKATFFGKPQADCRLPPEGGLKLEVQPCLNVPACT</sequence>
<evidence type="ECO:0000256" key="4">
    <source>
        <dbReference type="ARBA" id="ARBA00022737"/>
    </source>
</evidence>
<dbReference type="Gene3D" id="2.20.100.10">
    <property type="entry name" value="Thrombospondin type-1 (TSP1) repeat"/>
    <property type="match status" value="5"/>
</dbReference>
<dbReference type="InterPro" id="IPR000884">
    <property type="entry name" value="TSP1_rpt"/>
</dbReference>
<feature type="non-terminal residue" evidence="7">
    <location>
        <position position="1"/>
    </location>
</feature>
<dbReference type="PANTHER" id="PTHR22906">
    <property type="entry name" value="PROPERDIN"/>
    <property type="match status" value="1"/>
</dbReference>
<dbReference type="KEGG" id="ncc:104968235"/>
<dbReference type="Proteomes" id="UP000504611">
    <property type="component" value="Unplaced"/>
</dbReference>
<keyword evidence="6" id="KW-1185">Reference proteome</keyword>
<evidence type="ECO:0000313" key="6">
    <source>
        <dbReference type="Proteomes" id="UP000504611"/>
    </source>
</evidence>
<accession>A0A6I9Q7C6</accession>
<reference evidence="7" key="1">
    <citation type="submission" date="2025-08" db="UniProtKB">
        <authorList>
            <consortium name="RefSeq"/>
        </authorList>
    </citation>
    <scope>IDENTIFICATION</scope>
    <source>
        <tissue evidence="7">Muscle</tissue>
    </source>
</reference>
<evidence type="ECO:0000313" key="7">
    <source>
        <dbReference type="RefSeq" id="XP_010796115.1"/>
    </source>
</evidence>
<comment type="subcellular location">
    <subcellularLocation>
        <location evidence="1">Secreted</location>
    </subcellularLocation>
</comment>
<dbReference type="SUPFAM" id="SSF82895">
    <property type="entry name" value="TSP-1 type 1 repeat"/>
    <property type="match status" value="5"/>
</dbReference>
<keyword evidence="5" id="KW-1015">Disulfide bond</keyword>
<organism evidence="6 7">
    <name type="scientific">Notothenia coriiceps</name>
    <name type="common">black rockcod</name>
    <dbReference type="NCBI Taxonomy" id="8208"/>
    <lineage>
        <taxon>Eukaryota</taxon>
        <taxon>Metazoa</taxon>
        <taxon>Chordata</taxon>
        <taxon>Craniata</taxon>
        <taxon>Vertebrata</taxon>
        <taxon>Euteleostomi</taxon>
        <taxon>Actinopterygii</taxon>
        <taxon>Neopterygii</taxon>
        <taxon>Teleostei</taxon>
        <taxon>Neoteleostei</taxon>
        <taxon>Acanthomorphata</taxon>
        <taxon>Eupercaria</taxon>
        <taxon>Perciformes</taxon>
        <taxon>Notothenioidei</taxon>
        <taxon>Nototheniidae</taxon>
        <taxon>Notothenia</taxon>
    </lineage>
</organism>
<gene>
    <name evidence="7" type="primary">LOC104968235</name>
</gene>
<dbReference type="InterPro" id="IPR052065">
    <property type="entry name" value="Compl_asym_regulator"/>
</dbReference>
<keyword evidence="4" id="KW-0677">Repeat</keyword>